<name>A0A2Z6AWF8_9BACT</name>
<dbReference type="Gene3D" id="3.40.50.720">
    <property type="entry name" value="NAD(P)-binding Rossmann-like Domain"/>
    <property type="match status" value="1"/>
</dbReference>
<gene>
    <name evidence="8" type="ORF">DFE_0835</name>
</gene>
<accession>A0A2Z6AWF8</accession>
<dbReference type="GO" id="GO:0006508">
    <property type="term" value="P:proteolysis"/>
    <property type="evidence" value="ECO:0007669"/>
    <property type="project" value="UniProtKB-KW"/>
</dbReference>
<dbReference type="RefSeq" id="WP_126376921.1">
    <property type="nucleotide sequence ID" value="NZ_AP017378.1"/>
</dbReference>
<dbReference type="SUPFAM" id="SSF69572">
    <property type="entry name" value="Activating enzymes of the ubiquitin-like proteins"/>
    <property type="match status" value="1"/>
</dbReference>
<proteinExistence type="predicted"/>
<evidence type="ECO:0000313" key="8">
    <source>
        <dbReference type="EMBL" id="BBD07561.1"/>
    </source>
</evidence>
<feature type="domain" description="THIF-type NAD/FAD binding fold" evidence="6">
    <location>
        <begin position="373"/>
        <end position="510"/>
    </location>
</feature>
<evidence type="ECO:0000256" key="5">
    <source>
        <dbReference type="ARBA" id="ARBA00023049"/>
    </source>
</evidence>
<dbReference type="CDD" id="cd01483">
    <property type="entry name" value="E1_enzyme_family"/>
    <property type="match status" value="1"/>
</dbReference>
<dbReference type="Pfam" id="PF14464">
    <property type="entry name" value="Prok-JAB"/>
    <property type="match status" value="1"/>
</dbReference>
<dbReference type="GO" id="GO:0008641">
    <property type="term" value="F:ubiquitin-like modifier activating enzyme activity"/>
    <property type="evidence" value="ECO:0007669"/>
    <property type="project" value="InterPro"/>
</dbReference>
<dbReference type="EMBL" id="AP017378">
    <property type="protein sequence ID" value="BBD07561.1"/>
    <property type="molecule type" value="Genomic_DNA"/>
</dbReference>
<keyword evidence="3" id="KW-0378">Hydrolase</keyword>
<dbReference type="KEGG" id="dfl:DFE_0835"/>
<dbReference type="InterPro" id="IPR000594">
    <property type="entry name" value="ThiF_NAD_FAD-bd"/>
</dbReference>
<dbReference type="InterPro" id="IPR032865">
    <property type="entry name" value="Prok-E2_A"/>
</dbReference>
<keyword evidence="1" id="KW-0645">Protease</keyword>
<organism evidence="8 9">
    <name type="scientific">Desulfovibrio ferrophilus</name>
    <dbReference type="NCBI Taxonomy" id="241368"/>
    <lineage>
        <taxon>Bacteria</taxon>
        <taxon>Pseudomonadati</taxon>
        <taxon>Thermodesulfobacteriota</taxon>
        <taxon>Desulfovibrionia</taxon>
        <taxon>Desulfovibrionales</taxon>
        <taxon>Desulfovibrionaceae</taxon>
        <taxon>Desulfovibrio</taxon>
    </lineage>
</organism>
<dbReference type="GO" id="GO:0008237">
    <property type="term" value="F:metallopeptidase activity"/>
    <property type="evidence" value="ECO:0007669"/>
    <property type="project" value="UniProtKB-KW"/>
</dbReference>
<sequence length="758" mass="84513">MHEWFNQFAPIEETDLRLPLAINFANYIRKHGHPIAKITGFLRCNERSIDVILIQVESGMPQRPPYAIHRHEIIGVCFPQTDEYPRVFSTRPDFPDTPHQNIAAKGLPYSLCIDERPWREAKLTHTSADLLYRITNWFNRILTDELHGAEQALDPYLLPGTSFTVIFKEEVFKQQEGEEKDIVCIGIPNTRILIAKNSDQNDKEKASFEDVVFLTFELHPDKMKRIRVSPDTLELLHDEMFQRGVDLIQSIYDKTREWTEEKSKLQNFRFGCHLGILVKMPIIHPLTGHAGASSTIAFVTENTLGEIGVAIDAIVHNPEKDASESQYGATINFEKTVIEKEKLREFTISAADVTSYFNSNLAARLAGSTSHDTRKVTLIGAGAIGSLVAESLAREGRYEWTIIDADILFPHNLARHALSVGDIGHPKATRLSEHLIYEIPATRASGYFADIMSEKSEVKPKIDAALNDSDLIFDASASVPVSRYINDLETEARRASFFYNATGSTSVLMMESSNRSVDINSIESLFYSTIITTPQINDILTVKPDQIQYSGDCRSLTTRLACSRAQLLSNLIAQAIPNATEQDDALLQIWTIRNDGSISTMRITPDPLETLIKDGWTIRMLRQTMENMTKLRNDRLPSETGGVLLGVVDTYKQRIDIVSALPAPQDSQEHPHEFIRGTLGVLETIKAAATQTGGHIRYVGEWHSHPPGVSPHPSFIDLTQLAGLTLTLADDGSPAVQLIISDHGISGTLGTTSPLNLN</sequence>
<keyword evidence="4" id="KW-0862">Zinc</keyword>
<protein>
    <recommendedName>
        <fullName evidence="10">UBA/THIF-type NAD/FAD binding protein</fullName>
    </recommendedName>
</protein>
<evidence type="ECO:0000256" key="4">
    <source>
        <dbReference type="ARBA" id="ARBA00022833"/>
    </source>
</evidence>
<evidence type="ECO:0000256" key="3">
    <source>
        <dbReference type="ARBA" id="ARBA00022801"/>
    </source>
</evidence>
<dbReference type="Pfam" id="PF14457">
    <property type="entry name" value="Prok-E2_A"/>
    <property type="match status" value="1"/>
</dbReference>
<dbReference type="SUPFAM" id="SSF102712">
    <property type="entry name" value="JAB1/MPN domain"/>
    <property type="match status" value="1"/>
</dbReference>
<evidence type="ECO:0000256" key="2">
    <source>
        <dbReference type="ARBA" id="ARBA00022723"/>
    </source>
</evidence>
<dbReference type="AlphaFoldDB" id="A0A2Z6AWF8"/>
<dbReference type="InterPro" id="IPR028090">
    <property type="entry name" value="JAB_dom_prok"/>
</dbReference>
<keyword evidence="5" id="KW-0482">Metalloprotease</keyword>
<evidence type="ECO:0000259" key="7">
    <source>
        <dbReference type="Pfam" id="PF14464"/>
    </source>
</evidence>
<dbReference type="InterPro" id="IPR035985">
    <property type="entry name" value="Ubiquitin-activating_enz"/>
</dbReference>
<dbReference type="GO" id="GO:0046872">
    <property type="term" value="F:metal ion binding"/>
    <property type="evidence" value="ECO:0007669"/>
    <property type="project" value="UniProtKB-KW"/>
</dbReference>
<feature type="domain" description="JAB" evidence="7">
    <location>
        <begin position="624"/>
        <end position="740"/>
    </location>
</feature>
<dbReference type="Pfam" id="PF00899">
    <property type="entry name" value="ThiF"/>
    <property type="match status" value="1"/>
</dbReference>
<evidence type="ECO:0000256" key="1">
    <source>
        <dbReference type="ARBA" id="ARBA00022670"/>
    </source>
</evidence>
<keyword evidence="2" id="KW-0479">Metal-binding</keyword>
<evidence type="ECO:0000313" key="9">
    <source>
        <dbReference type="Proteomes" id="UP000269883"/>
    </source>
</evidence>
<dbReference type="OrthoDB" id="9804286at2"/>
<keyword evidence="9" id="KW-1185">Reference proteome</keyword>
<evidence type="ECO:0000259" key="6">
    <source>
        <dbReference type="Pfam" id="PF00899"/>
    </source>
</evidence>
<dbReference type="Gene3D" id="3.40.140.10">
    <property type="entry name" value="Cytidine Deaminase, domain 2"/>
    <property type="match status" value="1"/>
</dbReference>
<evidence type="ECO:0008006" key="10">
    <source>
        <dbReference type="Google" id="ProtNLM"/>
    </source>
</evidence>
<dbReference type="Proteomes" id="UP000269883">
    <property type="component" value="Chromosome"/>
</dbReference>
<reference evidence="8 9" key="1">
    <citation type="journal article" date="2018" name="Sci. Adv.">
        <title>Multi-heme cytochromes provide a pathway for survival in energy-limited environments.</title>
        <authorList>
            <person name="Deng X."/>
            <person name="Dohmae N."/>
            <person name="Nealson K.H."/>
            <person name="Hashimoto K."/>
            <person name="Okamoto A."/>
        </authorList>
    </citation>
    <scope>NUCLEOTIDE SEQUENCE [LARGE SCALE GENOMIC DNA]</scope>
    <source>
        <strain evidence="8 9">IS5</strain>
    </source>
</reference>